<reference evidence="1 2" key="1">
    <citation type="submission" date="2019-05" db="EMBL/GenBank/DDBJ databases">
        <title>Another draft genome of Portunus trituberculatus and its Hox gene families provides insights of decapod evolution.</title>
        <authorList>
            <person name="Jeong J.-H."/>
            <person name="Song I."/>
            <person name="Kim S."/>
            <person name="Choi T."/>
            <person name="Kim D."/>
            <person name="Ryu S."/>
            <person name="Kim W."/>
        </authorList>
    </citation>
    <scope>NUCLEOTIDE SEQUENCE [LARGE SCALE GENOMIC DNA]</scope>
    <source>
        <tissue evidence="1">Muscle</tissue>
    </source>
</reference>
<evidence type="ECO:0000313" key="2">
    <source>
        <dbReference type="Proteomes" id="UP000324222"/>
    </source>
</evidence>
<protein>
    <submittedName>
        <fullName evidence="1">Uncharacterized protein</fullName>
    </submittedName>
</protein>
<evidence type="ECO:0000313" key="1">
    <source>
        <dbReference type="EMBL" id="MPC16206.1"/>
    </source>
</evidence>
<keyword evidence="2" id="KW-1185">Reference proteome</keyword>
<dbReference type="EMBL" id="VSRR010000486">
    <property type="protein sequence ID" value="MPC16206.1"/>
    <property type="molecule type" value="Genomic_DNA"/>
</dbReference>
<sequence>MKSVRLTCIWDKSTRKKEEGNIKVQMEIKYLCKAAKKDRDRPEGMYYASVGQVVTVDVLRVGLVGGRTCAQDPGEEAFHHTHHPVSPYLWDLSYPEGHGREEFGRHVPWDPLDGTLEIRIDSMNITSANTRMADALLFDLLVIKSYDS</sequence>
<comment type="caution">
    <text evidence="1">The sequence shown here is derived from an EMBL/GenBank/DDBJ whole genome shotgun (WGS) entry which is preliminary data.</text>
</comment>
<gene>
    <name evidence="1" type="ORF">E2C01_009026</name>
</gene>
<organism evidence="1 2">
    <name type="scientific">Portunus trituberculatus</name>
    <name type="common">Swimming crab</name>
    <name type="synonym">Neptunus trituberculatus</name>
    <dbReference type="NCBI Taxonomy" id="210409"/>
    <lineage>
        <taxon>Eukaryota</taxon>
        <taxon>Metazoa</taxon>
        <taxon>Ecdysozoa</taxon>
        <taxon>Arthropoda</taxon>
        <taxon>Crustacea</taxon>
        <taxon>Multicrustacea</taxon>
        <taxon>Malacostraca</taxon>
        <taxon>Eumalacostraca</taxon>
        <taxon>Eucarida</taxon>
        <taxon>Decapoda</taxon>
        <taxon>Pleocyemata</taxon>
        <taxon>Brachyura</taxon>
        <taxon>Eubrachyura</taxon>
        <taxon>Portunoidea</taxon>
        <taxon>Portunidae</taxon>
        <taxon>Portuninae</taxon>
        <taxon>Portunus</taxon>
    </lineage>
</organism>
<accession>A0A5B7D590</accession>
<dbReference type="Proteomes" id="UP000324222">
    <property type="component" value="Unassembled WGS sequence"/>
</dbReference>
<name>A0A5B7D590_PORTR</name>
<proteinExistence type="predicted"/>
<dbReference type="AlphaFoldDB" id="A0A5B7D590"/>